<accession>A0A699U873</accession>
<feature type="compositionally biased region" description="Pro residues" evidence="1">
    <location>
        <begin position="1"/>
        <end position="10"/>
    </location>
</feature>
<sequence>KVPPPPPPAAVHPTHTSSSFPGPSTAVQDTPIRDPTPMREPTPTATTADGVEDSAALTDLSLKLYRCINRVTTLENELGVTKKVLSGVVLKLVSRVKRLEGLL</sequence>
<feature type="region of interest" description="Disordered" evidence="1">
    <location>
        <begin position="1"/>
        <end position="52"/>
    </location>
</feature>
<name>A0A699U873_TANCI</name>
<gene>
    <name evidence="2" type="ORF">Tci_890142</name>
</gene>
<comment type="caution">
    <text evidence="2">The sequence shown here is derived from an EMBL/GenBank/DDBJ whole genome shotgun (WGS) entry which is preliminary data.</text>
</comment>
<organism evidence="2">
    <name type="scientific">Tanacetum cinerariifolium</name>
    <name type="common">Dalmatian daisy</name>
    <name type="synonym">Chrysanthemum cinerariifolium</name>
    <dbReference type="NCBI Taxonomy" id="118510"/>
    <lineage>
        <taxon>Eukaryota</taxon>
        <taxon>Viridiplantae</taxon>
        <taxon>Streptophyta</taxon>
        <taxon>Embryophyta</taxon>
        <taxon>Tracheophyta</taxon>
        <taxon>Spermatophyta</taxon>
        <taxon>Magnoliopsida</taxon>
        <taxon>eudicotyledons</taxon>
        <taxon>Gunneridae</taxon>
        <taxon>Pentapetalae</taxon>
        <taxon>asterids</taxon>
        <taxon>campanulids</taxon>
        <taxon>Asterales</taxon>
        <taxon>Asteraceae</taxon>
        <taxon>Asteroideae</taxon>
        <taxon>Anthemideae</taxon>
        <taxon>Anthemidinae</taxon>
        <taxon>Tanacetum</taxon>
    </lineage>
</organism>
<protein>
    <submittedName>
        <fullName evidence="2">Uncharacterized protein</fullName>
    </submittedName>
</protein>
<dbReference type="EMBL" id="BKCJ011305681">
    <property type="protein sequence ID" value="GFD18173.1"/>
    <property type="molecule type" value="Genomic_DNA"/>
</dbReference>
<feature type="non-terminal residue" evidence="2">
    <location>
        <position position="1"/>
    </location>
</feature>
<evidence type="ECO:0000313" key="2">
    <source>
        <dbReference type="EMBL" id="GFD18173.1"/>
    </source>
</evidence>
<dbReference type="AlphaFoldDB" id="A0A699U873"/>
<feature type="compositionally biased region" description="Polar residues" evidence="1">
    <location>
        <begin position="17"/>
        <end position="28"/>
    </location>
</feature>
<reference evidence="2" key="1">
    <citation type="journal article" date="2019" name="Sci. Rep.">
        <title>Draft genome of Tanacetum cinerariifolium, the natural source of mosquito coil.</title>
        <authorList>
            <person name="Yamashiro T."/>
            <person name="Shiraishi A."/>
            <person name="Satake H."/>
            <person name="Nakayama K."/>
        </authorList>
    </citation>
    <scope>NUCLEOTIDE SEQUENCE</scope>
</reference>
<proteinExistence type="predicted"/>
<evidence type="ECO:0000256" key="1">
    <source>
        <dbReference type="SAM" id="MobiDB-lite"/>
    </source>
</evidence>